<dbReference type="OrthoDB" id="3934656at2759"/>
<gene>
    <name evidence="9" type="ORF">APUU_60772S</name>
</gene>
<sequence>MAMLQLLQALRPAASITWLGPIAILSYLIARSILRILFLSPRNIPGPFLARFSRLWYLRQILKGDFEKTNIALHRRHGSISPWYFASGSPDGKTFDLFTDPSPARHAANRRKVAALYSNTSLLKMEPAVHECTKILVENFKRIAESGESVNVQFWMQCYAFDLIGLITVSRRFGLLDNGEDNTGMLKSLHTYLRYCASVGVYSEFHPWLFRALLVFGTSGFSHMISFTAQQISHRKSLSGEDDFLGKVLAMNKESPGKFTDTDVFLTCITNIGAGSDTTSISLTSILYHLVTERRCLDKLRAEIHEHESAGNLSHPITVKEAQNLPYLQAIIKEALRLHPATGLPLGRVVPEGGATIAGQRFPKGSVVGINTWVAHRNKDVFGEDAEVFRPERWLEGPERARKMNEYFIPFGHGSRTCIGKNISLMEISKLIPELVTQFEFTPAHPTRRLTTENVWFVKQLDIEVKVHLRAT</sequence>
<dbReference type="RefSeq" id="XP_041559918.1">
    <property type="nucleotide sequence ID" value="XM_041694049.1"/>
</dbReference>
<dbReference type="InterPro" id="IPR050121">
    <property type="entry name" value="Cytochrome_P450_monoxygenase"/>
</dbReference>
<keyword evidence="10" id="KW-1185">Reference proteome</keyword>
<keyword evidence="8" id="KW-0812">Transmembrane</keyword>
<comment type="cofactor">
    <cofactor evidence="1 6">
        <name>heme</name>
        <dbReference type="ChEBI" id="CHEBI:30413"/>
    </cofactor>
</comment>
<evidence type="ECO:0000256" key="2">
    <source>
        <dbReference type="ARBA" id="ARBA00010617"/>
    </source>
</evidence>
<evidence type="ECO:0008006" key="11">
    <source>
        <dbReference type="Google" id="ProtNLM"/>
    </source>
</evidence>
<dbReference type="GO" id="GO:0020037">
    <property type="term" value="F:heme binding"/>
    <property type="evidence" value="ECO:0007669"/>
    <property type="project" value="InterPro"/>
</dbReference>
<dbReference type="Pfam" id="PF00067">
    <property type="entry name" value="p450"/>
    <property type="match status" value="1"/>
</dbReference>
<evidence type="ECO:0000256" key="8">
    <source>
        <dbReference type="SAM" id="Phobius"/>
    </source>
</evidence>
<dbReference type="PRINTS" id="PR00465">
    <property type="entry name" value="EP450IV"/>
</dbReference>
<keyword evidence="8" id="KW-0472">Membrane</keyword>
<dbReference type="SUPFAM" id="SSF48264">
    <property type="entry name" value="Cytochrome P450"/>
    <property type="match status" value="1"/>
</dbReference>
<name>A0A7R7XUH8_9EURO</name>
<evidence type="ECO:0000256" key="7">
    <source>
        <dbReference type="RuleBase" id="RU000461"/>
    </source>
</evidence>
<organism evidence="9 10">
    <name type="scientific">Aspergillus puulaauensis</name>
    <dbReference type="NCBI Taxonomy" id="1220207"/>
    <lineage>
        <taxon>Eukaryota</taxon>
        <taxon>Fungi</taxon>
        <taxon>Dikarya</taxon>
        <taxon>Ascomycota</taxon>
        <taxon>Pezizomycotina</taxon>
        <taxon>Eurotiomycetes</taxon>
        <taxon>Eurotiomycetidae</taxon>
        <taxon>Eurotiales</taxon>
        <taxon>Aspergillaceae</taxon>
        <taxon>Aspergillus</taxon>
    </lineage>
</organism>
<keyword evidence="3 6" id="KW-0479">Metal-binding</keyword>
<evidence type="ECO:0000313" key="10">
    <source>
        <dbReference type="Proteomes" id="UP000654913"/>
    </source>
</evidence>
<evidence type="ECO:0000256" key="5">
    <source>
        <dbReference type="ARBA" id="ARBA00023004"/>
    </source>
</evidence>
<dbReference type="GO" id="GO:0005506">
    <property type="term" value="F:iron ion binding"/>
    <property type="evidence" value="ECO:0007669"/>
    <property type="project" value="InterPro"/>
</dbReference>
<dbReference type="EMBL" id="AP024448">
    <property type="protein sequence ID" value="BCS27724.1"/>
    <property type="molecule type" value="Genomic_DNA"/>
</dbReference>
<dbReference type="CDD" id="cd11060">
    <property type="entry name" value="CYP57A1-like"/>
    <property type="match status" value="1"/>
</dbReference>
<dbReference type="PANTHER" id="PTHR24305:SF190">
    <property type="entry name" value="P450, PUTATIVE (EUROFUNG)-RELATED"/>
    <property type="match status" value="1"/>
</dbReference>
<dbReference type="PRINTS" id="PR00385">
    <property type="entry name" value="P450"/>
</dbReference>
<keyword evidence="6 7" id="KW-0349">Heme</keyword>
<dbReference type="PROSITE" id="PS00086">
    <property type="entry name" value="CYTOCHROME_P450"/>
    <property type="match status" value="1"/>
</dbReference>
<keyword evidence="4 7" id="KW-0560">Oxidoreductase</keyword>
<evidence type="ECO:0000256" key="4">
    <source>
        <dbReference type="ARBA" id="ARBA00023002"/>
    </source>
</evidence>
<dbReference type="InterPro" id="IPR001128">
    <property type="entry name" value="Cyt_P450"/>
</dbReference>
<keyword evidence="7" id="KW-0503">Monooxygenase</keyword>
<dbReference type="Proteomes" id="UP000654913">
    <property type="component" value="Chromosome 6"/>
</dbReference>
<dbReference type="GO" id="GO:0016705">
    <property type="term" value="F:oxidoreductase activity, acting on paired donors, with incorporation or reduction of molecular oxygen"/>
    <property type="evidence" value="ECO:0007669"/>
    <property type="project" value="InterPro"/>
</dbReference>
<dbReference type="Gene3D" id="1.10.630.10">
    <property type="entry name" value="Cytochrome P450"/>
    <property type="match status" value="1"/>
</dbReference>
<dbReference type="PANTHER" id="PTHR24305">
    <property type="entry name" value="CYTOCHROME P450"/>
    <property type="match status" value="1"/>
</dbReference>
<evidence type="ECO:0000256" key="1">
    <source>
        <dbReference type="ARBA" id="ARBA00001971"/>
    </source>
</evidence>
<feature type="transmembrane region" description="Helical" evidence="8">
    <location>
        <begin position="12"/>
        <end position="30"/>
    </location>
</feature>
<reference evidence="9" key="1">
    <citation type="submission" date="2021-01" db="EMBL/GenBank/DDBJ databases">
        <authorList>
            <consortium name="Aspergillus puulaauensis MK2 genome sequencing consortium"/>
            <person name="Kazuki M."/>
            <person name="Futagami T."/>
        </authorList>
    </citation>
    <scope>NUCLEOTIDE SEQUENCE</scope>
    <source>
        <strain evidence="9">MK2</strain>
    </source>
</reference>
<dbReference type="AlphaFoldDB" id="A0A7R7XUH8"/>
<comment type="similarity">
    <text evidence="2 7">Belongs to the cytochrome P450 family.</text>
</comment>
<dbReference type="InterPro" id="IPR036396">
    <property type="entry name" value="Cyt_P450_sf"/>
</dbReference>
<evidence type="ECO:0000313" key="9">
    <source>
        <dbReference type="EMBL" id="BCS27724.1"/>
    </source>
</evidence>
<protein>
    <recommendedName>
        <fullName evidence="11">Cytochrome P450</fullName>
    </recommendedName>
</protein>
<proteinExistence type="inferred from homology"/>
<reference evidence="9" key="2">
    <citation type="submission" date="2021-02" db="EMBL/GenBank/DDBJ databases">
        <title>Aspergillus puulaauensis MK2 genome sequence.</title>
        <authorList>
            <person name="Futagami T."/>
            <person name="Mori K."/>
            <person name="Kadooka C."/>
            <person name="Tanaka T."/>
        </authorList>
    </citation>
    <scope>NUCLEOTIDE SEQUENCE</scope>
    <source>
        <strain evidence="9">MK2</strain>
    </source>
</reference>
<dbReference type="GO" id="GO:0004497">
    <property type="term" value="F:monooxygenase activity"/>
    <property type="evidence" value="ECO:0007669"/>
    <property type="project" value="UniProtKB-KW"/>
</dbReference>
<accession>A0A7R7XUH8</accession>
<dbReference type="InterPro" id="IPR017972">
    <property type="entry name" value="Cyt_P450_CS"/>
</dbReference>
<keyword evidence="5 6" id="KW-0408">Iron</keyword>
<evidence type="ECO:0000256" key="6">
    <source>
        <dbReference type="PIRSR" id="PIRSR602403-1"/>
    </source>
</evidence>
<evidence type="ECO:0000256" key="3">
    <source>
        <dbReference type="ARBA" id="ARBA00022723"/>
    </source>
</evidence>
<dbReference type="GeneID" id="64977729"/>
<keyword evidence="8" id="KW-1133">Transmembrane helix</keyword>
<feature type="binding site" description="axial binding residue" evidence="6">
    <location>
        <position position="418"/>
    </location>
    <ligand>
        <name>heme</name>
        <dbReference type="ChEBI" id="CHEBI:30413"/>
    </ligand>
    <ligandPart>
        <name>Fe</name>
        <dbReference type="ChEBI" id="CHEBI:18248"/>
    </ligandPart>
</feature>
<dbReference type="KEGG" id="apuu:APUU_60772S"/>
<dbReference type="InterPro" id="IPR002403">
    <property type="entry name" value="Cyt_P450_E_grp-IV"/>
</dbReference>